<keyword evidence="1" id="KW-0812">Transmembrane</keyword>
<protein>
    <submittedName>
        <fullName evidence="3">DUF6286 domain-containing protein</fullName>
    </submittedName>
</protein>
<name>A0ABV3FQA4_9NOCA</name>
<keyword evidence="1" id="KW-0472">Membrane</keyword>
<keyword evidence="1" id="KW-1133">Transmembrane helix</keyword>
<proteinExistence type="predicted"/>
<feature type="domain" description="DUF6286" evidence="2">
    <location>
        <begin position="68"/>
        <end position="169"/>
    </location>
</feature>
<evidence type="ECO:0000259" key="2">
    <source>
        <dbReference type="Pfam" id="PF19803"/>
    </source>
</evidence>
<organism evidence="3 4">
    <name type="scientific">Nocardia aurea</name>
    <dbReference type="NCBI Taxonomy" id="2144174"/>
    <lineage>
        <taxon>Bacteria</taxon>
        <taxon>Bacillati</taxon>
        <taxon>Actinomycetota</taxon>
        <taxon>Actinomycetes</taxon>
        <taxon>Mycobacteriales</taxon>
        <taxon>Nocardiaceae</taxon>
        <taxon>Nocardia</taxon>
    </lineage>
</organism>
<dbReference type="InterPro" id="IPR046253">
    <property type="entry name" value="DUF6286"/>
</dbReference>
<evidence type="ECO:0000313" key="4">
    <source>
        <dbReference type="Proteomes" id="UP001551695"/>
    </source>
</evidence>
<dbReference type="Pfam" id="PF19803">
    <property type="entry name" value="DUF6286"/>
    <property type="match status" value="1"/>
</dbReference>
<gene>
    <name evidence="3" type="ORF">AB0I48_07300</name>
</gene>
<evidence type="ECO:0000313" key="3">
    <source>
        <dbReference type="EMBL" id="MEV0707356.1"/>
    </source>
</evidence>
<dbReference type="RefSeq" id="WP_357781105.1">
    <property type="nucleotide sequence ID" value="NZ_JBFAKC010000003.1"/>
</dbReference>
<dbReference type="Proteomes" id="UP001551695">
    <property type="component" value="Unassembled WGS sequence"/>
</dbReference>
<feature type="transmembrane region" description="Helical" evidence="1">
    <location>
        <begin position="59"/>
        <end position="79"/>
    </location>
</feature>
<evidence type="ECO:0000256" key="1">
    <source>
        <dbReference type="SAM" id="Phobius"/>
    </source>
</evidence>
<reference evidence="3 4" key="1">
    <citation type="submission" date="2024-06" db="EMBL/GenBank/DDBJ databases">
        <title>The Natural Products Discovery Center: Release of the First 8490 Sequenced Strains for Exploring Actinobacteria Biosynthetic Diversity.</title>
        <authorList>
            <person name="Kalkreuter E."/>
            <person name="Kautsar S.A."/>
            <person name="Yang D."/>
            <person name="Bader C.D."/>
            <person name="Teijaro C.N."/>
            <person name="Fluegel L."/>
            <person name="Davis C.M."/>
            <person name="Simpson J.R."/>
            <person name="Lauterbach L."/>
            <person name="Steele A.D."/>
            <person name="Gui C."/>
            <person name="Meng S."/>
            <person name="Li G."/>
            <person name="Viehrig K."/>
            <person name="Ye F."/>
            <person name="Su P."/>
            <person name="Kiefer A.F."/>
            <person name="Nichols A."/>
            <person name="Cepeda A.J."/>
            <person name="Yan W."/>
            <person name="Fan B."/>
            <person name="Jiang Y."/>
            <person name="Adhikari A."/>
            <person name="Zheng C.-J."/>
            <person name="Schuster L."/>
            <person name="Cowan T.M."/>
            <person name="Smanski M.J."/>
            <person name="Chevrette M.G."/>
            <person name="De Carvalho L.P.S."/>
            <person name="Shen B."/>
        </authorList>
    </citation>
    <scope>NUCLEOTIDE SEQUENCE [LARGE SCALE GENOMIC DNA]</scope>
    <source>
        <strain evidence="3 4">NPDC050403</strain>
    </source>
</reference>
<accession>A0ABV3FQA4</accession>
<sequence>MIRRSRRAVPAMLVAVLLLALCVAVAVSLAQRLMGAHEYLSYDAVAAELYETRWNDLPVLIVGVVAVVLGIVLVVAALWPGRPVVLPISDSDQMSAGVTRAGLRTALRATAGTVKGIDKPRIKLRGNTITVIGESRRRNTDGIAEEVCATLTRRVQEIGPPVRRVRARLRPSKTTELE</sequence>
<keyword evidence="4" id="KW-1185">Reference proteome</keyword>
<dbReference type="EMBL" id="JBFAKC010000003">
    <property type="protein sequence ID" value="MEV0707356.1"/>
    <property type="molecule type" value="Genomic_DNA"/>
</dbReference>
<comment type="caution">
    <text evidence="3">The sequence shown here is derived from an EMBL/GenBank/DDBJ whole genome shotgun (WGS) entry which is preliminary data.</text>
</comment>